<accession>A0A238VJ99</accession>
<organism evidence="2 3">
    <name type="scientific">Lutibacter agarilyticus</name>
    <dbReference type="NCBI Taxonomy" id="1109740"/>
    <lineage>
        <taxon>Bacteria</taxon>
        <taxon>Pseudomonadati</taxon>
        <taxon>Bacteroidota</taxon>
        <taxon>Flavobacteriia</taxon>
        <taxon>Flavobacteriales</taxon>
        <taxon>Flavobacteriaceae</taxon>
        <taxon>Lutibacter</taxon>
    </lineage>
</organism>
<reference evidence="2 3" key="1">
    <citation type="submission" date="2017-06" db="EMBL/GenBank/DDBJ databases">
        <authorList>
            <person name="Kim H.J."/>
            <person name="Triplett B.A."/>
        </authorList>
    </citation>
    <scope>NUCLEOTIDE SEQUENCE [LARGE SCALE GENOMIC DNA]</scope>
    <source>
        <strain evidence="2 3">DSM 29150</strain>
    </source>
</reference>
<dbReference type="AlphaFoldDB" id="A0A238VJ99"/>
<evidence type="ECO:0000259" key="1">
    <source>
        <dbReference type="Pfam" id="PF03781"/>
    </source>
</evidence>
<dbReference type="GO" id="GO:0120147">
    <property type="term" value="F:formylglycine-generating oxidase activity"/>
    <property type="evidence" value="ECO:0007669"/>
    <property type="project" value="TreeGrafter"/>
</dbReference>
<dbReference type="RefSeq" id="WP_089380168.1">
    <property type="nucleotide sequence ID" value="NZ_FZNT01000001.1"/>
</dbReference>
<evidence type="ECO:0000313" key="3">
    <source>
        <dbReference type="Proteomes" id="UP000198384"/>
    </source>
</evidence>
<dbReference type="PANTHER" id="PTHR23150">
    <property type="entry name" value="SULFATASE MODIFYING FACTOR 1, 2"/>
    <property type="match status" value="1"/>
</dbReference>
<evidence type="ECO:0000313" key="2">
    <source>
        <dbReference type="EMBL" id="SNR34470.1"/>
    </source>
</evidence>
<feature type="domain" description="Sulfatase-modifying factor enzyme-like" evidence="1">
    <location>
        <begin position="44"/>
        <end position="300"/>
    </location>
</feature>
<proteinExistence type="predicted"/>
<dbReference type="PANTHER" id="PTHR23150:SF19">
    <property type="entry name" value="FORMYLGLYCINE-GENERATING ENZYME"/>
    <property type="match status" value="1"/>
</dbReference>
<sequence length="300" mass="33655">MKLYPIFIVFTLLVVSCKETPKKVVEETKAAKIVKKLPVEVDTSTMVYFEGGNIEIGSVTGLPNEQPVFNKQINSFYLDKNLVTVAEFRKFIESTSYTTEADKFGDSGVFLFETNNWTLLKGANWEFPLGPDQEKAKDNHPVTQVSFNDAKAYAKWVGKRLPTEFEWEFAAKNGVNSTNAYAWGNNLIVNGKYMANVWQGATIDDNTVLDGYLLTSPVGTFGETKMGLNDMAGNVWQWCDSYYKPYPENMNAAPVNSSVRTTRGGSFMYDQALEKGYTTTFRGQNSIDTSLFNMGFRCAK</sequence>
<keyword evidence="3" id="KW-1185">Reference proteome</keyword>
<dbReference type="Gene3D" id="3.90.1580.10">
    <property type="entry name" value="paralog of FGE (formylglycine-generating enzyme)"/>
    <property type="match status" value="1"/>
</dbReference>
<dbReference type="InterPro" id="IPR005532">
    <property type="entry name" value="SUMF_dom"/>
</dbReference>
<dbReference type="SUPFAM" id="SSF56436">
    <property type="entry name" value="C-type lectin-like"/>
    <property type="match status" value="1"/>
</dbReference>
<dbReference type="InterPro" id="IPR042095">
    <property type="entry name" value="SUMF_sf"/>
</dbReference>
<dbReference type="PROSITE" id="PS51257">
    <property type="entry name" value="PROKAR_LIPOPROTEIN"/>
    <property type="match status" value="1"/>
</dbReference>
<protein>
    <submittedName>
        <fullName evidence="2">Sulfatase modifying factor 1</fullName>
    </submittedName>
</protein>
<gene>
    <name evidence="2" type="ORF">SAMN06265371_101532</name>
</gene>
<dbReference type="InterPro" id="IPR016187">
    <property type="entry name" value="CTDL_fold"/>
</dbReference>
<name>A0A238VJ99_9FLAO</name>
<dbReference type="Proteomes" id="UP000198384">
    <property type="component" value="Unassembled WGS sequence"/>
</dbReference>
<dbReference type="EMBL" id="FZNT01000001">
    <property type="protein sequence ID" value="SNR34470.1"/>
    <property type="molecule type" value="Genomic_DNA"/>
</dbReference>
<dbReference type="InterPro" id="IPR051043">
    <property type="entry name" value="Sulfatase_Mod_Factor_Kinase"/>
</dbReference>
<dbReference type="Pfam" id="PF03781">
    <property type="entry name" value="FGE-sulfatase"/>
    <property type="match status" value="1"/>
</dbReference>
<dbReference type="OrthoDB" id="9768004at2"/>